<dbReference type="GO" id="GO:0003700">
    <property type="term" value="F:DNA-binding transcription factor activity"/>
    <property type="evidence" value="ECO:0007669"/>
    <property type="project" value="InterPro"/>
</dbReference>
<dbReference type="EMBL" id="CENE01000003">
    <property type="protein sequence ID" value="CEQ39535.1"/>
    <property type="molecule type" value="Genomic_DNA"/>
</dbReference>
<protein>
    <submittedName>
        <fullName evidence="7">SPOSA6832_01054-mRNA-1:cds</fullName>
    </submittedName>
</protein>
<sequence>MAQEKPRSTFVLKLHQLLSSEHDPNALRWLSNDTFGITSIESQAKAALTPQWEFRSLSSFIRQLSYYSFKRLSDRRRSSERRSSTPALIVFTFVASSSPPGSQSLSSIADCSHPSGNFVRDDPSKTALIPRKLRARKSTAASNRRKSSTASSTGFVDEYRDCSSSPNDGQFHSVYDDVDIKPTSTHLSLESYQIQPWNALGRSSPRTIPIRPQNPRLPPASLRDGPSPFDAMESEPAYTRSYPSPISAPASFTSYPGSYYPQPQAFGEPAAHASQQPPAYYYTPSFHAGPSSTAYGTNELPPLRHITSGLIAPPSPPPEPYSRSQLQSRSNQHVVYNQPQPRRHTESRIVEELEERTPSPLPQLVPFSTSPPSMHPLDHRPYGIPGPPHDLPHLHLSRNPHVTVASTDYFPSPCLSPGTENPDVKPFYQLMGQDSIDYPMVATTYPHPHDLAAATATPHA</sequence>
<feature type="domain" description="HSF-type DNA-binding" evidence="6">
    <location>
        <begin position="6"/>
        <end position="132"/>
    </location>
</feature>
<dbReference type="OrthoDB" id="2526774at2759"/>
<evidence type="ECO:0000256" key="1">
    <source>
        <dbReference type="ARBA" id="ARBA00004123"/>
    </source>
</evidence>
<keyword evidence="2" id="KW-0238">DNA-binding</keyword>
<evidence type="ECO:0000256" key="3">
    <source>
        <dbReference type="ARBA" id="ARBA00023242"/>
    </source>
</evidence>
<evidence type="ECO:0000259" key="6">
    <source>
        <dbReference type="SMART" id="SM00415"/>
    </source>
</evidence>
<accession>A0A0D6EIU6</accession>
<comment type="subcellular location">
    <subcellularLocation>
        <location evidence="1">Nucleus</location>
    </subcellularLocation>
</comment>
<gene>
    <name evidence="7" type="primary">SPOSA6832_01054</name>
</gene>
<keyword evidence="8" id="KW-1185">Reference proteome</keyword>
<evidence type="ECO:0000256" key="4">
    <source>
        <dbReference type="RuleBase" id="RU004020"/>
    </source>
</evidence>
<organism evidence="7 8">
    <name type="scientific">Sporidiobolus salmonicolor</name>
    <name type="common">Yeast-like fungus</name>
    <name type="synonym">Sporobolomyces salmonicolor</name>
    <dbReference type="NCBI Taxonomy" id="5005"/>
    <lineage>
        <taxon>Eukaryota</taxon>
        <taxon>Fungi</taxon>
        <taxon>Dikarya</taxon>
        <taxon>Basidiomycota</taxon>
        <taxon>Pucciniomycotina</taxon>
        <taxon>Microbotryomycetes</taxon>
        <taxon>Sporidiobolales</taxon>
        <taxon>Sporidiobolaceae</taxon>
        <taxon>Sporobolomyces</taxon>
    </lineage>
</organism>
<dbReference type="Proteomes" id="UP000243876">
    <property type="component" value="Unassembled WGS sequence"/>
</dbReference>
<dbReference type="GO" id="GO:0005634">
    <property type="term" value="C:nucleus"/>
    <property type="evidence" value="ECO:0007669"/>
    <property type="project" value="UniProtKB-SubCell"/>
</dbReference>
<reference evidence="8" key="1">
    <citation type="submission" date="2015-02" db="EMBL/GenBank/DDBJ databases">
        <authorList>
            <person name="Gon?alves P."/>
        </authorList>
    </citation>
    <scope>NUCLEOTIDE SEQUENCE [LARGE SCALE GENOMIC DNA]</scope>
</reference>
<dbReference type="InterPro" id="IPR000232">
    <property type="entry name" value="HSF_DNA-bd"/>
</dbReference>
<evidence type="ECO:0000313" key="7">
    <source>
        <dbReference type="EMBL" id="CEQ39535.1"/>
    </source>
</evidence>
<feature type="region of interest" description="Disordered" evidence="5">
    <location>
        <begin position="307"/>
        <end position="344"/>
    </location>
</feature>
<keyword evidence="3" id="KW-0539">Nucleus</keyword>
<feature type="region of interest" description="Disordered" evidence="5">
    <location>
        <begin position="116"/>
        <end position="175"/>
    </location>
</feature>
<evidence type="ECO:0000313" key="8">
    <source>
        <dbReference type="Proteomes" id="UP000243876"/>
    </source>
</evidence>
<evidence type="ECO:0000256" key="5">
    <source>
        <dbReference type="SAM" id="MobiDB-lite"/>
    </source>
</evidence>
<dbReference type="InterPro" id="IPR036388">
    <property type="entry name" value="WH-like_DNA-bd_sf"/>
</dbReference>
<dbReference type="Gene3D" id="1.10.10.10">
    <property type="entry name" value="Winged helix-like DNA-binding domain superfamily/Winged helix DNA-binding domain"/>
    <property type="match status" value="1"/>
</dbReference>
<comment type="similarity">
    <text evidence="4">Belongs to the HSF family.</text>
</comment>
<dbReference type="Pfam" id="PF00447">
    <property type="entry name" value="HSF_DNA-bind"/>
    <property type="match status" value="1"/>
</dbReference>
<proteinExistence type="inferred from homology"/>
<dbReference type="SMART" id="SM00415">
    <property type="entry name" value="HSF"/>
    <property type="match status" value="1"/>
</dbReference>
<dbReference type="GO" id="GO:0043565">
    <property type="term" value="F:sequence-specific DNA binding"/>
    <property type="evidence" value="ECO:0007669"/>
    <property type="project" value="InterPro"/>
</dbReference>
<name>A0A0D6EIU6_SPOSA</name>
<dbReference type="AlphaFoldDB" id="A0A0D6EIU6"/>
<evidence type="ECO:0000256" key="2">
    <source>
        <dbReference type="ARBA" id="ARBA00023125"/>
    </source>
</evidence>
<feature type="compositionally biased region" description="Basic residues" evidence="5">
    <location>
        <begin position="131"/>
        <end position="147"/>
    </location>
</feature>
<feature type="compositionally biased region" description="Polar residues" evidence="5">
    <location>
        <begin position="322"/>
        <end position="340"/>
    </location>
</feature>
<dbReference type="InterPro" id="IPR036390">
    <property type="entry name" value="WH_DNA-bd_sf"/>
</dbReference>
<dbReference type="SUPFAM" id="SSF46785">
    <property type="entry name" value="Winged helix' DNA-binding domain"/>
    <property type="match status" value="1"/>
</dbReference>